<keyword evidence="1" id="KW-0677">Repeat</keyword>
<evidence type="ECO:0000256" key="3">
    <source>
        <dbReference type="SAM" id="Phobius"/>
    </source>
</evidence>
<dbReference type="InterPro" id="IPR032171">
    <property type="entry name" value="COR-A"/>
</dbReference>
<evidence type="ECO:0000259" key="4">
    <source>
        <dbReference type="Pfam" id="PF16095"/>
    </source>
</evidence>
<dbReference type="PANTHER" id="PTHR47679">
    <property type="entry name" value="PROTEIN TORNADO 1"/>
    <property type="match status" value="1"/>
</dbReference>
<comment type="caution">
    <text evidence="5">The sequence shown here is derived from an EMBL/GenBank/DDBJ whole genome shotgun (WGS) entry which is preliminary data.</text>
</comment>
<keyword evidence="3" id="KW-1133">Transmembrane helix</keyword>
<dbReference type="AlphaFoldDB" id="A0A8S3V0N1"/>
<dbReference type="EMBL" id="CAJPWZ010002891">
    <property type="protein sequence ID" value="CAG2247122.1"/>
    <property type="molecule type" value="Genomic_DNA"/>
</dbReference>
<dbReference type="Proteomes" id="UP000683360">
    <property type="component" value="Unassembled WGS sequence"/>
</dbReference>
<dbReference type="InterPro" id="IPR027417">
    <property type="entry name" value="P-loop_NTPase"/>
</dbReference>
<dbReference type="Pfam" id="PF16095">
    <property type="entry name" value="COR-A"/>
    <property type="match status" value="1"/>
</dbReference>
<keyword evidence="2" id="KW-0175">Coiled coil</keyword>
<sequence length="763" mass="88479">MSCPANYRTKVAIIVLLLFLSYVVVAVGIIIFLRTKQQWVLGNSNKTLRLPDDIKQLKEEYRNRIIKLMQSEKTKSGILTDGVDIVIRRCKIDIRDGNWTIDRDITDDIKERFQRAIIESKSKASIQNDSLENDSYIKDESTKNTENNHTQSDSPNEVVSVTNRRDLKVQSGNQNNISTKSITNFTDLADISPIVDKSDVDETDEVNIISLVNDNAFSNETKHNIETLNSIRNIIEGNTKDNENETIIDTETIGDSKENEDENKSSSLVIPKDLMSRVLSTTSTSNIPSRVYSLCGLWDFAGQREFYATHQAFLTSSAVYLVVANMFDDITNQNMKQYFADFDNVGEYIDFWFDSIHCHRTVEPPIHEQTNEYIDPPVIIVFTRKDEYEKANRGKKSVEERKKELQTQLRKVLGNESKYHHLRRIFWLSNTDDSDKEFEKLRLEISAVARKLNNWGEVMPLKWVLLENLIEIIKKGGKDFINDLDMFNMAKHPEIKMTNYEDVLVFLRFQHKVGNVIFFDDVPDFIILNPQWLVNAFRCLVSDQIDDKLQHRDDWIEFEQSGKISETLIMKLFELKGGNQFVEQKEHLLKVMEKFDILVKIGETGIYIVPSMTPPTSFDDVCKKLGVEESSCKRTSWFCLKFKFLPPAFFNHFSVWFMRNYEPSKVNDDRQSLALFRGISIFDIDKSGCEKLLVTMSTDTVALQLLSFSTEDKDFGRMCSDIRTALIRKTEDIKEKYKLTICYDLHFKCSKGRYYEDTISFKN</sequence>
<dbReference type="SUPFAM" id="SSF52540">
    <property type="entry name" value="P-loop containing nucleoside triphosphate hydrolases"/>
    <property type="match status" value="1"/>
</dbReference>
<reference evidence="5" key="1">
    <citation type="submission" date="2021-03" db="EMBL/GenBank/DDBJ databases">
        <authorList>
            <person name="Bekaert M."/>
        </authorList>
    </citation>
    <scope>NUCLEOTIDE SEQUENCE</scope>
</reference>
<evidence type="ECO:0000256" key="1">
    <source>
        <dbReference type="ARBA" id="ARBA00022737"/>
    </source>
</evidence>
<evidence type="ECO:0000313" key="6">
    <source>
        <dbReference type="Proteomes" id="UP000683360"/>
    </source>
</evidence>
<feature type="coiled-coil region" evidence="2">
    <location>
        <begin position="388"/>
        <end position="415"/>
    </location>
</feature>
<organism evidence="5 6">
    <name type="scientific">Mytilus edulis</name>
    <name type="common">Blue mussel</name>
    <dbReference type="NCBI Taxonomy" id="6550"/>
    <lineage>
        <taxon>Eukaryota</taxon>
        <taxon>Metazoa</taxon>
        <taxon>Spiralia</taxon>
        <taxon>Lophotrochozoa</taxon>
        <taxon>Mollusca</taxon>
        <taxon>Bivalvia</taxon>
        <taxon>Autobranchia</taxon>
        <taxon>Pteriomorphia</taxon>
        <taxon>Mytilida</taxon>
        <taxon>Mytiloidea</taxon>
        <taxon>Mytilidae</taxon>
        <taxon>Mytilinae</taxon>
        <taxon>Mytilus</taxon>
    </lineage>
</organism>
<dbReference type="Pfam" id="PF08477">
    <property type="entry name" value="Roc"/>
    <property type="match status" value="1"/>
</dbReference>
<evidence type="ECO:0000256" key="2">
    <source>
        <dbReference type="SAM" id="Coils"/>
    </source>
</evidence>
<dbReference type="Gene3D" id="1.10.10.10">
    <property type="entry name" value="Winged helix-like DNA-binding domain superfamily/Winged helix DNA-binding domain"/>
    <property type="match status" value="1"/>
</dbReference>
<dbReference type="OrthoDB" id="5962960at2759"/>
<keyword evidence="6" id="KW-1185">Reference proteome</keyword>
<feature type="transmembrane region" description="Helical" evidence="3">
    <location>
        <begin position="12"/>
        <end position="33"/>
    </location>
</feature>
<dbReference type="Gene3D" id="3.40.50.300">
    <property type="entry name" value="P-loop containing nucleotide triphosphate hydrolases"/>
    <property type="match status" value="1"/>
</dbReference>
<evidence type="ECO:0000313" key="5">
    <source>
        <dbReference type="EMBL" id="CAG2247122.1"/>
    </source>
</evidence>
<name>A0A8S3V0N1_MYTED</name>
<dbReference type="PANTHER" id="PTHR47679:SF1">
    <property type="entry name" value="PROTEIN TORNADO 1"/>
    <property type="match status" value="1"/>
</dbReference>
<proteinExistence type="predicted"/>
<keyword evidence="3" id="KW-0812">Transmembrane</keyword>
<dbReference type="InterPro" id="IPR036388">
    <property type="entry name" value="WH-like_DNA-bd_sf"/>
</dbReference>
<keyword evidence="3" id="KW-0472">Membrane</keyword>
<accession>A0A8S3V0N1</accession>
<gene>
    <name evidence="5" type="ORF">MEDL_59075</name>
</gene>
<feature type="domain" description="COR" evidence="4">
    <location>
        <begin position="460"/>
        <end position="611"/>
    </location>
</feature>
<protein>
    <recommendedName>
        <fullName evidence="4">COR domain-containing protein</fullName>
    </recommendedName>
</protein>